<keyword evidence="6 12" id="KW-0378">Hydrolase</keyword>
<dbReference type="NCBIfam" id="NF010783">
    <property type="entry name" value="PRK14186.1"/>
    <property type="match status" value="1"/>
</dbReference>
<dbReference type="FunFam" id="3.40.50.720:FF:000094">
    <property type="entry name" value="Bifunctional protein FolD"/>
    <property type="match status" value="1"/>
</dbReference>
<evidence type="ECO:0000313" key="15">
    <source>
        <dbReference type="EMBL" id="AMV62233.1"/>
    </source>
</evidence>
<dbReference type="RefSeq" id="WP_046872141.1">
    <property type="nucleotide sequence ID" value="NZ_BAAAXI010000171.1"/>
</dbReference>
<dbReference type="InterPro" id="IPR000672">
    <property type="entry name" value="THF_DH/CycHdrlase"/>
</dbReference>
<evidence type="ECO:0000256" key="9">
    <source>
        <dbReference type="ARBA" id="ARBA00023102"/>
    </source>
</evidence>
<feature type="domain" description="Tetrahydrofolate dehydrogenase/cyclohydrolase catalytic" evidence="13">
    <location>
        <begin position="5"/>
        <end position="119"/>
    </location>
</feature>
<protein>
    <recommendedName>
        <fullName evidence="12">Bifunctional protein FolD</fullName>
    </recommendedName>
    <domain>
        <recommendedName>
            <fullName evidence="12">Methylenetetrahydrofolate dehydrogenase</fullName>
            <ecNumber evidence="12">1.5.1.5</ecNumber>
        </recommendedName>
    </domain>
    <domain>
        <recommendedName>
            <fullName evidence="12">Methenyltetrahydrofolate cyclohydrolase</fullName>
            <ecNumber evidence="12">3.5.4.9</ecNumber>
        </recommendedName>
    </domain>
</protein>
<dbReference type="OrthoDB" id="9803580at2"/>
<evidence type="ECO:0000256" key="4">
    <source>
        <dbReference type="ARBA" id="ARBA00022605"/>
    </source>
</evidence>
<evidence type="ECO:0000256" key="1">
    <source>
        <dbReference type="ARBA" id="ARBA00004777"/>
    </source>
</evidence>
<evidence type="ECO:0000259" key="13">
    <source>
        <dbReference type="Pfam" id="PF00763"/>
    </source>
</evidence>
<dbReference type="HAMAP" id="MF_01576">
    <property type="entry name" value="THF_DHG_CYH"/>
    <property type="match status" value="1"/>
</dbReference>
<dbReference type="KEGG" id="pdm:ADU72_1989"/>
<evidence type="ECO:0000256" key="10">
    <source>
        <dbReference type="ARBA" id="ARBA00023167"/>
    </source>
</evidence>
<evidence type="ECO:0000256" key="11">
    <source>
        <dbReference type="ARBA" id="ARBA00023268"/>
    </source>
</evidence>
<sequence>MATILDGKALAAEIDKNTMLEVQKLSDRGITPGLVVILVGHDEASQLYVRNKERRAKKMGFHSVIRNLPETITETELIQIVQKYNTDPTINAILVQLPLPAHINDFHVTMAISPQKDADGFHPLNLGKLILNQANQTPVACTPSGIMEFFKAYNIPLDGKRAVVIGRSAIVGKPMAALLVNANATVTVAHSHTTNLSELTRKADILVVAVGIAHFIKADDVKPGAVVIDVGMDRDVQHKLVGDVDFKEVEKKAAYITPVPRGVGPMTITMLMAQTVSLTKWSSEQDG</sequence>
<dbReference type="GO" id="GO:0004477">
    <property type="term" value="F:methenyltetrahydrofolate cyclohydrolase activity"/>
    <property type="evidence" value="ECO:0007669"/>
    <property type="project" value="UniProtKB-UniRule"/>
</dbReference>
<comment type="catalytic activity">
    <reaction evidence="12">
        <text>(6R)-5,10-methenyltetrahydrofolate + H2O = (6R)-10-formyltetrahydrofolate + H(+)</text>
        <dbReference type="Rhea" id="RHEA:23700"/>
        <dbReference type="ChEBI" id="CHEBI:15377"/>
        <dbReference type="ChEBI" id="CHEBI:15378"/>
        <dbReference type="ChEBI" id="CHEBI:57455"/>
        <dbReference type="ChEBI" id="CHEBI:195366"/>
        <dbReference type="EC" id="3.5.4.9"/>
    </reaction>
</comment>
<gene>
    <name evidence="12" type="primary">folD</name>
    <name evidence="15" type="ORF">ADU70_0735</name>
    <name evidence="16" type="ORF">ADU72_1989</name>
</gene>
<name>A0A0R2H5Q0_9LACO</name>
<dbReference type="Proteomes" id="UP000076405">
    <property type="component" value="Chromosome"/>
</dbReference>
<keyword evidence="17" id="KW-1185">Reference proteome</keyword>
<dbReference type="InterPro" id="IPR020867">
    <property type="entry name" value="THF_DH/CycHdrlase_CS"/>
</dbReference>
<dbReference type="GO" id="GO:0000105">
    <property type="term" value="P:L-histidine biosynthetic process"/>
    <property type="evidence" value="ECO:0007669"/>
    <property type="project" value="UniProtKB-KW"/>
</dbReference>
<dbReference type="InterPro" id="IPR020630">
    <property type="entry name" value="THF_DH/CycHdrlase_cat_dom"/>
</dbReference>
<evidence type="ECO:0000313" key="17">
    <source>
        <dbReference type="Proteomes" id="UP000076244"/>
    </source>
</evidence>
<keyword evidence="3 12" id="KW-0554">One-carbon metabolism</keyword>
<keyword evidence="7 12" id="KW-0521">NADP</keyword>
<evidence type="ECO:0000259" key="14">
    <source>
        <dbReference type="Pfam" id="PF02882"/>
    </source>
</evidence>
<dbReference type="EMBL" id="CP012288">
    <property type="protein sequence ID" value="AMV67910.1"/>
    <property type="molecule type" value="Genomic_DNA"/>
</dbReference>
<evidence type="ECO:0000313" key="16">
    <source>
        <dbReference type="EMBL" id="AMV67910.1"/>
    </source>
</evidence>
<dbReference type="PRINTS" id="PR00085">
    <property type="entry name" value="THFDHDRGNASE"/>
</dbReference>
<evidence type="ECO:0000256" key="2">
    <source>
        <dbReference type="ARBA" id="ARBA00011738"/>
    </source>
</evidence>
<dbReference type="GO" id="GO:0035999">
    <property type="term" value="P:tetrahydrofolate interconversion"/>
    <property type="evidence" value="ECO:0007669"/>
    <property type="project" value="UniProtKB-UniRule"/>
</dbReference>
<dbReference type="PANTHER" id="PTHR48099">
    <property type="entry name" value="C-1-TETRAHYDROFOLATE SYNTHASE, CYTOPLASMIC-RELATED"/>
    <property type="match status" value="1"/>
</dbReference>
<dbReference type="PROSITE" id="PS00766">
    <property type="entry name" value="THF_DHG_CYH_1"/>
    <property type="match status" value="1"/>
</dbReference>
<evidence type="ECO:0000313" key="18">
    <source>
        <dbReference type="Proteomes" id="UP000076405"/>
    </source>
</evidence>
<keyword evidence="4 12" id="KW-0028">Amino-acid biosynthesis</keyword>
<evidence type="ECO:0000256" key="12">
    <source>
        <dbReference type="HAMAP-Rule" id="MF_01576"/>
    </source>
</evidence>
<comment type="similarity">
    <text evidence="12">Belongs to the tetrahydrofolate dehydrogenase/cyclohydrolase family.</text>
</comment>
<dbReference type="AlphaFoldDB" id="A0A0R2H5Q0"/>
<evidence type="ECO:0000256" key="8">
    <source>
        <dbReference type="ARBA" id="ARBA00023002"/>
    </source>
</evidence>
<dbReference type="InterPro" id="IPR046346">
    <property type="entry name" value="Aminoacid_DH-like_N_sf"/>
</dbReference>
<keyword evidence="9 12" id="KW-0368">Histidine biosynthesis</keyword>
<feature type="domain" description="Tetrahydrofolate dehydrogenase/cyclohydrolase NAD(P)-binding" evidence="14">
    <location>
        <begin position="140"/>
        <end position="280"/>
    </location>
</feature>
<dbReference type="PANTHER" id="PTHR48099:SF5">
    <property type="entry name" value="C-1-TETRAHYDROFOLATE SYNTHASE, CYTOPLASMIC"/>
    <property type="match status" value="1"/>
</dbReference>
<dbReference type="GO" id="GO:0004488">
    <property type="term" value="F:methylenetetrahydrofolate dehydrogenase (NADP+) activity"/>
    <property type="evidence" value="ECO:0007669"/>
    <property type="project" value="UniProtKB-UniRule"/>
</dbReference>
<accession>A0A0R2H5Q0</accession>
<feature type="binding site" evidence="12">
    <location>
        <begin position="166"/>
        <end position="168"/>
    </location>
    <ligand>
        <name>NADP(+)</name>
        <dbReference type="ChEBI" id="CHEBI:58349"/>
    </ligand>
</feature>
<dbReference type="Gene3D" id="3.40.50.720">
    <property type="entry name" value="NAD(P)-binding Rossmann-like Domain"/>
    <property type="match status" value="1"/>
</dbReference>
<comment type="caution">
    <text evidence="12">Lacks conserved residue(s) required for the propagation of feature annotation.</text>
</comment>
<dbReference type="GO" id="GO:0009086">
    <property type="term" value="P:methionine biosynthetic process"/>
    <property type="evidence" value="ECO:0007669"/>
    <property type="project" value="UniProtKB-KW"/>
</dbReference>
<dbReference type="GeneID" id="57277166"/>
<dbReference type="CDD" id="cd01080">
    <property type="entry name" value="NAD_bind_m-THF_DH_Cyclohyd"/>
    <property type="match status" value="1"/>
</dbReference>
<dbReference type="Pfam" id="PF00763">
    <property type="entry name" value="THF_DHG_CYH"/>
    <property type="match status" value="1"/>
</dbReference>
<keyword evidence="5 12" id="KW-0658">Purine biosynthesis</keyword>
<reference evidence="17 18" key="1">
    <citation type="journal article" date="2016" name="PLoS ONE">
        <title>The Identification of Novel Diagnostic Marker Genes for the Detection of Beer Spoiling Pediococcus damnosus Strains Using the BlAst Diagnostic Gene findEr.</title>
        <authorList>
            <person name="Behr J."/>
            <person name="Geissler A.J."/>
            <person name="Schmid J."/>
            <person name="Zehe A."/>
            <person name="Vogel R.F."/>
        </authorList>
    </citation>
    <scope>NUCLEOTIDE SEQUENCE [LARGE SCALE GENOMIC DNA]</scope>
    <source>
        <strain evidence="15 18">TMW 2.1533</strain>
        <strain evidence="16 17">TMW 2.1535</strain>
    </source>
</reference>
<evidence type="ECO:0000256" key="5">
    <source>
        <dbReference type="ARBA" id="ARBA00022755"/>
    </source>
</evidence>
<evidence type="ECO:0000256" key="6">
    <source>
        <dbReference type="ARBA" id="ARBA00022801"/>
    </source>
</evidence>
<dbReference type="Pfam" id="PF02882">
    <property type="entry name" value="THF_DHG_CYH_C"/>
    <property type="match status" value="1"/>
</dbReference>
<dbReference type="EC" id="3.5.4.9" evidence="12"/>
<keyword evidence="8 12" id="KW-0560">Oxidoreductase</keyword>
<dbReference type="FunFam" id="3.40.50.10860:FF:000005">
    <property type="entry name" value="C-1-tetrahydrofolate synthase, cytoplasmic, putative"/>
    <property type="match status" value="1"/>
</dbReference>
<comment type="catalytic activity">
    <reaction evidence="12">
        <text>(6R)-5,10-methylene-5,6,7,8-tetrahydrofolate + NADP(+) = (6R)-5,10-methenyltetrahydrofolate + NADPH</text>
        <dbReference type="Rhea" id="RHEA:22812"/>
        <dbReference type="ChEBI" id="CHEBI:15636"/>
        <dbReference type="ChEBI" id="CHEBI:57455"/>
        <dbReference type="ChEBI" id="CHEBI:57783"/>
        <dbReference type="ChEBI" id="CHEBI:58349"/>
        <dbReference type="EC" id="1.5.1.5"/>
    </reaction>
</comment>
<dbReference type="InterPro" id="IPR036291">
    <property type="entry name" value="NAD(P)-bd_dom_sf"/>
</dbReference>
<dbReference type="SUPFAM" id="SSF53223">
    <property type="entry name" value="Aminoacid dehydrogenase-like, N-terminal domain"/>
    <property type="match status" value="1"/>
</dbReference>
<dbReference type="EC" id="1.5.1.5" evidence="12"/>
<comment type="pathway">
    <text evidence="1 12">One-carbon metabolism; tetrahydrofolate interconversion.</text>
</comment>
<dbReference type="GO" id="GO:0005829">
    <property type="term" value="C:cytosol"/>
    <property type="evidence" value="ECO:0007669"/>
    <property type="project" value="TreeGrafter"/>
</dbReference>
<keyword evidence="10 12" id="KW-0486">Methionine biosynthesis</keyword>
<comment type="function">
    <text evidence="12">Catalyzes the oxidation of 5,10-methylenetetrahydrofolate to 5,10-methenyltetrahydrofolate and then the hydrolysis of 5,10-methenyltetrahydrofolate to 10-formyltetrahydrofolate.</text>
</comment>
<proteinExistence type="inferred from homology"/>
<dbReference type="GO" id="GO:0006164">
    <property type="term" value="P:purine nucleotide biosynthetic process"/>
    <property type="evidence" value="ECO:0007669"/>
    <property type="project" value="UniProtKB-KW"/>
</dbReference>
<evidence type="ECO:0000256" key="3">
    <source>
        <dbReference type="ARBA" id="ARBA00022563"/>
    </source>
</evidence>
<keyword evidence="11 12" id="KW-0511">Multifunctional enzyme</keyword>
<dbReference type="InterPro" id="IPR020631">
    <property type="entry name" value="THF_DH/CycHdrlase_NAD-bd_dom"/>
</dbReference>
<dbReference type="SUPFAM" id="SSF51735">
    <property type="entry name" value="NAD(P)-binding Rossmann-fold domains"/>
    <property type="match status" value="1"/>
</dbReference>
<comment type="subunit">
    <text evidence="2 12">Homodimer.</text>
</comment>
<dbReference type="Gene3D" id="3.40.50.10860">
    <property type="entry name" value="Leucine Dehydrogenase, chain A, domain 1"/>
    <property type="match status" value="1"/>
</dbReference>
<dbReference type="Proteomes" id="UP000076244">
    <property type="component" value="Chromosome"/>
</dbReference>
<evidence type="ECO:0000256" key="7">
    <source>
        <dbReference type="ARBA" id="ARBA00022857"/>
    </source>
</evidence>
<organism evidence="15 18">
    <name type="scientific">Pediococcus damnosus</name>
    <dbReference type="NCBI Taxonomy" id="51663"/>
    <lineage>
        <taxon>Bacteria</taxon>
        <taxon>Bacillati</taxon>
        <taxon>Bacillota</taxon>
        <taxon>Bacilli</taxon>
        <taxon>Lactobacillales</taxon>
        <taxon>Lactobacillaceae</taxon>
        <taxon>Pediococcus</taxon>
    </lineage>
</organism>
<dbReference type="EMBL" id="CP012275">
    <property type="protein sequence ID" value="AMV62233.1"/>
    <property type="molecule type" value="Genomic_DNA"/>
</dbReference>